<dbReference type="Gene3D" id="3.40.50.300">
    <property type="entry name" value="P-loop containing nucleotide triphosphate hydrolases"/>
    <property type="match status" value="1"/>
</dbReference>
<sequence length="122" mass="14084">VVLSTVHRAKGLEWRVVFIPMLCEDSFPSSRVIGDPDAYEEERRVFYVATTRTKDELYLISPAVRDTYRGPQTMRVSQFVGELNPKVYKRSSVRYKPTSINKKNTKKSKESFFTTADKLGKN</sequence>
<keyword evidence="2" id="KW-0378">Hydrolase</keyword>
<dbReference type="GO" id="GO:0003677">
    <property type="term" value="F:DNA binding"/>
    <property type="evidence" value="ECO:0007669"/>
    <property type="project" value="InterPro"/>
</dbReference>
<comment type="caution">
    <text evidence="6">The sequence shown here is derived from an EMBL/GenBank/DDBJ whole genome shotgun (WGS) entry which is preliminary data.</text>
</comment>
<dbReference type="InterPro" id="IPR014017">
    <property type="entry name" value="DNA_helicase_UvrD-like_C"/>
</dbReference>
<name>X0WWQ4_9ZZZZ</name>
<dbReference type="EMBL" id="BARS01035317">
    <property type="protein sequence ID" value="GAG17186.1"/>
    <property type="molecule type" value="Genomic_DNA"/>
</dbReference>
<evidence type="ECO:0000313" key="6">
    <source>
        <dbReference type="EMBL" id="GAG17186.1"/>
    </source>
</evidence>
<feature type="domain" description="UvrD-like helicase C-terminal" evidence="5">
    <location>
        <begin position="1"/>
        <end position="60"/>
    </location>
</feature>
<keyword evidence="3" id="KW-0347">Helicase</keyword>
<evidence type="ECO:0000256" key="2">
    <source>
        <dbReference type="ARBA" id="ARBA00022801"/>
    </source>
</evidence>
<dbReference type="InterPro" id="IPR000212">
    <property type="entry name" value="DNA_helicase_UvrD/REP"/>
</dbReference>
<dbReference type="GO" id="GO:0000725">
    <property type="term" value="P:recombinational repair"/>
    <property type="evidence" value="ECO:0007669"/>
    <property type="project" value="TreeGrafter"/>
</dbReference>
<accession>X0WWQ4</accession>
<dbReference type="Pfam" id="PF13361">
    <property type="entry name" value="UvrD_C"/>
    <property type="match status" value="1"/>
</dbReference>
<evidence type="ECO:0000256" key="3">
    <source>
        <dbReference type="ARBA" id="ARBA00022806"/>
    </source>
</evidence>
<dbReference type="GO" id="GO:0005829">
    <property type="term" value="C:cytosol"/>
    <property type="evidence" value="ECO:0007669"/>
    <property type="project" value="TreeGrafter"/>
</dbReference>
<organism evidence="6">
    <name type="scientific">marine sediment metagenome</name>
    <dbReference type="NCBI Taxonomy" id="412755"/>
    <lineage>
        <taxon>unclassified sequences</taxon>
        <taxon>metagenomes</taxon>
        <taxon>ecological metagenomes</taxon>
    </lineage>
</organism>
<feature type="non-terminal residue" evidence="6">
    <location>
        <position position="1"/>
    </location>
</feature>
<proteinExistence type="predicted"/>
<dbReference type="InterPro" id="IPR027417">
    <property type="entry name" value="P-loop_NTPase"/>
</dbReference>
<evidence type="ECO:0000256" key="1">
    <source>
        <dbReference type="ARBA" id="ARBA00022741"/>
    </source>
</evidence>
<dbReference type="GO" id="GO:0005524">
    <property type="term" value="F:ATP binding"/>
    <property type="evidence" value="ECO:0007669"/>
    <property type="project" value="UniProtKB-KW"/>
</dbReference>
<dbReference type="GO" id="GO:0043138">
    <property type="term" value="F:3'-5' DNA helicase activity"/>
    <property type="evidence" value="ECO:0007669"/>
    <property type="project" value="TreeGrafter"/>
</dbReference>
<dbReference type="PANTHER" id="PTHR11070:SF3">
    <property type="entry name" value="DNA 3'-5' HELICASE"/>
    <property type="match status" value="1"/>
</dbReference>
<protein>
    <recommendedName>
        <fullName evidence="5">UvrD-like helicase C-terminal domain-containing protein</fullName>
    </recommendedName>
</protein>
<keyword evidence="4" id="KW-0067">ATP-binding</keyword>
<dbReference type="PANTHER" id="PTHR11070">
    <property type="entry name" value="UVRD / RECB / PCRA DNA HELICASE FAMILY MEMBER"/>
    <property type="match status" value="1"/>
</dbReference>
<gene>
    <name evidence="6" type="ORF">S01H1_54430</name>
</gene>
<keyword evidence="1" id="KW-0547">Nucleotide-binding</keyword>
<dbReference type="AlphaFoldDB" id="X0WWQ4"/>
<evidence type="ECO:0000259" key="5">
    <source>
        <dbReference type="Pfam" id="PF13361"/>
    </source>
</evidence>
<dbReference type="SUPFAM" id="SSF52540">
    <property type="entry name" value="P-loop containing nucleoside triphosphate hydrolases"/>
    <property type="match status" value="1"/>
</dbReference>
<dbReference type="GO" id="GO:0016787">
    <property type="term" value="F:hydrolase activity"/>
    <property type="evidence" value="ECO:0007669"/>
    <property type="project" value="UniProtKB-KW"/>
</dbReference>
<reference evidence="6" key="1">
    <citation type="journal article" date="2014" name="Front. Microbiol.">
        <title>High frequency of phylogenetically diverse reductive dehalogenase-homologous genes in deep subseafloor sedimentary metagenomes.</title>
        <authorList>
            <person name="Kawai M."/>
            <person name="Futagami T."/>
            <person name="Toyoda A."/>
            <person name="Takaki Y."/>
            <person name="Nishi S."/>
            <person name="Hori S."/>
            <person name="Arai W."/>
            <person name="Tsubouchi T."/>
            <person name="Morono Y."/>
            <person name="Uchiyama I."/>
            <person name="Ito T."/>
            <person name="Fujiyama A."/>
            <person name="Inagaki F."/>
            <person name="Takami H."/>
        </authorList>
    </citation>
    <scope>NUCLEOTIDE SEQUENCE</scope>
    <source>
        <strain evidence="6">Expedition CK06-06</strain>
    </source>
</reference>
<evidence type="ECO:0000256" key="4">
    <source>
        <dbReference type="ARBA" id="ARBA00022840"/>
    </source>
</evidence>